<dbReference type="SUPFAM" id="SSF48452">
    <property type="entry name" value="TPR-like"/>
    <property type="match status" value="1"/>
</dbReference>
<dbReference type="Gene3D" id="1.25.40.10">
    <property type="entry name" value="Tetratricopeptide repeat domain"/>
    <property type="match status" value="1"/>
</dbReference>
<proteinExistence type="predicted"/>
<keyword evidence="2" id="KW-1185">Reference proteome</keyword>
<sequence>MRALEDLMVRLRTFVTDEDDKVLLVVEVNDASSGLVVKSLDILDEELDDAVWLFVDDCTTPWEFVDRVAYRIYEKRELANAALAKENEPPWPPLPREASDRTMPHVARMRALMAYLRDLSPNLDEVKLVCALFPATIADPAGYRAFVVELMAHSFPLPWCHHMRIILRDDSARPALSDAADVLRGSARYTPDLTMEDMEKAVEEQAADENRSLDERMQALVTLAALDHAHKRFSDALEKYELAGSYYRATGKLALYALTLNGVGEVMARAEQPEAARQHFESALTPAVQRLAQKDDPARGDAVPVLLNITLNLGNLHLSQQRWVEAGNYYEGAKGIAQAMANAQVKMLCLENIGICHYMLGRHVEAVKAWEEGTVLARGMEADEPLRTLLSRQRDAYHQLNLFDRRDAVMAELRQVEARAPQGVS</sequence>
<evidence type="ECO:0000313" key="2">
    <source>
        <dbReference type="Proteomes" id="UP001374803"/>
    </source>
</evidence>
<dbReference type="RefSeq" id="WP_394837761.1">
    <property type="nucleotide sequence ID" value="NZ_CP089929.1"/>
</dbReference>
<organism evidence="1 2">
    <name type="scientific">Pendulispora rubella</name>
    <dbReference type="NCBI Taxonomy" id="2741070"/>
    <lineage>
        <taxon>Bacteria</taxon>
        <taxon>Pseudomonadati</taxon>
        <taxon>Myxococcota</taxon>
        <taxon>Myxococcia</taxon>
        <taxon>Myxococcales</taxon>
        <taxon>Sorangiineae</taxon>
        <taxon>Pendulisporaceae</taxon>
        <taxon>Pendulispora</taxon>
    </lineage>
</organism>
<evidence type="ECO:0000313" key="1">
    <source>
        <dbReference type="EMBL" id="WXB08086.1"/>
    </source>
</evidence>
<protein>
    <submittedName>
        <fullName evidence="1">Tetratricopeptide repeat protein</fullName>
    </submittedName>
</protein>
<accession>A0ABZ2LE73</accession>
<dbReference type="InterPro" id="IPR011990">
    <property type="entry name" value="TPR-like_helical_dom_sf"/>
</dbReference>
<gene>
    <name evidence="1" type="ORF">LVJ94_12690</name>
</gene>
<reference evidence="1" key="1">
    <citation type="submission" date="2021-12" db="EMBL/GenBank/DDBJ databases">
        <title>Discovery of the Pendulisporaceae a myxobacterial family with distinct sporulation behavior and unique specialized metabolism.</title>
        <authorList>
            <person name="Garcia R."/>
            <person name="Popoff A."/>
            <person name="Bader C.D."/>
            <person name="Loehr J."/>
            <person name="Walesch S."/>
            <person name="Walt C."/>
            <person name="Boldt J."/>
            <person name="Bunk B."/>
            <person name="Haeckl F.J.F.P.J."/>
            <person name="Gunesch A.P."/>
            <person name="Birkelbach J."/>
            <person name="Nuebel U."/>
            <person name="Pietschmann T."/>
            <person name="Bach T."/>
            <person name="Mueller R."/>
        </authorList>
    </citation>
    <scope>NUCLEOTIDE SEQUENCE</scope>
    <source>
        <strain evidence="1">MSr11367</strain>
    </source>
</reference>
<dbReference type="Proteomes" id="UP001374803">
    <property type="component" value="Chromosome"/>
</dbReference>
<name>A0ABZ2LE73_9BACT</name>
<dbReference type="EMBL" id="CP089983">
    <property type="protein sequence ID" value="WXB08086.1"/>
    <property type="molecule type" value="Genomic_DNA"/>
</dbReference>